<dbReference type="Gene3D" id="1.10.150.20">
    <property type="entry name" value="5' to 3' exonuclease, C-terminal subdomain"/>
    <property type="match status" value="1"/>
</dbReference>
<dbReference type="InterPro" id="IPR001162">
    <property type="entry name" value="UvrC_RNase_H_dom"/>
</dbReference>
<dbReference type="NCBIfam" id="NF001824">
    <property type="entry name" value="PRK00558.1-5"/>
    <property type="match status" value="1"/>
</dbReference>
<dbReference type="RefSeq" id="WP_338737694.1">
    <property type="nucleotide sequence ID" value="NZ_CP146612.1"/>
</dbReference>
<dbReference type="InterPro" id="IPR038476">
    <property type="entry name" value="UvrC_RNase_H_dom_sf"/>
</dbReference>
<dbReference type="Gene3D" id="4.10.860.10">
    <property type="entry name" value="UVR domain"/>
    <property type="match status" value="1"/>
</dbReference>
<comment type="subunit">
    <text evidence="6">Interacts with UvrB in an incision complex.</text>
</comment>
<dbReference type="Pfam" id="PF02151">
    <property type="entry name" value="UVR"/>
    <property type="match status" value="1"/>
</dbReference>
<evidence type="ECO:0000313" key="11">
    <source>
        <dbReference type="Proteomes" id="UP001375370"/>
    </source>
</evidence>
<comment type="subcellular location">
    <subcellularLocation>
        <location evidence="6">Cytoplasm</location>
    </subcellularLocation>
</comment>
<dbReference type="Gene3D" id="3.40.1440.10">
    <property type="entry name" value="GIY-YIG endonuclease"/>
    <property type="match status" value="1"/>
</dbReference>
<dbReference type="Gene3D" id="3.30.420.340">
    <property type="entry name" value="UvrC, RNAse H endonuclease domain"/>
    <property type="match status" value="1"/>
</dbReference>
<evidence type="ECO:0000256" key="2">
    <source>
        <dbReference type="ARBA" id="ARBA00022763"/>
    </source>
</evidence>
<dbReference type="InterPro" id="IPR036876">
    <property type="entry name" value="UVR_dom_sf"/>
</dbReference>
<organism evidence="10 11">
    <name type="scientific">Candidatus Dehalogenimonas loeffleri</name>
    <dbReference type="NCBI Taxonomy" id="3127115"/>
    <lineage>
        <taxon>Bacteria</taxon>
        <taxon>Bacillati</taxon>
        <taxon>Chloroflexota</taxon>
        <taxon>Dehalococcoidia</taxon>
        <taxon>Dehalococcoidales</taxon>
        <taxon>Dehalococcoidaceae</taxon>
        <taxon>Dehalogenimonas</taxon>
    </lineage>
</organism>
<dbReference type="SUPFAM" id="SSF82771">
    <property type="entry name" value="GIY-YIG endonuclease"/>
    <property type="match status" value="1"/>
</dbReference>
<dbReference type="Pfam" id="PF08459">
    <property type="entry name" value="UvrC_RNaseH_dom"/>
    <property type="match status" value="1"/>
</dbReference>
<dbReference type="SUPFAM" id="SSF47781">
    <property type="entry name" value="RuvA domain 2-like"/>
    <property type="match status" value="1"/>
</dbReference>
<keyword evidence="6" id="KW-0742">SOS response</keyword>
<dbReference type="InterPro" id="IPR000305">
    <property type="entry name" value="GIY-YIG_endonuc"/>
</dbReference>
<dbReference type="SUPFAM" id="SSF46600">
    <property type="entry name" value="C-terminal UvrC-binding domain of UvrB"/>
    <property type="match status" value="1"/>
</dbReference>
<dbReference type="InterPro" id="IPR004791">
    <property type="entry name" value="UvrC"/>
</dbReference>
<dbReference type="InterPro" id="IPR050066">
    <property type="entry name" value="UvrABC_protein_C"/>
</dbReference>
<dbReference type="NCBIfam" id="TIGR00194">
    <property type="entry name" value="uvrC"/>
    <property type="match status" value="1"/>
</dbReference>
<keyword evidence="5 6" id="KW-0234">DNA repair</keyword>
<gene>
    <name evidence="6 10" type="primary">uvrC</name>
    <name evidence="10" type="ORF">V8247_00545</name>
</gene>
<evidence type="ECO:0000259" key="9">
    <source>
        <dbReference type="PROSITE" id="PS50165"/>
    </source>
</evidence>
<keyword evidence="1 6" id="KW-0963">Cytoplasm</keyword>
<proteinExistence type="inferred from homology"/>
<name>A0ABZ2J3X5_9CHLR</name>
<dbReference type="PANTHER" id="PTHR30562:SF1">
    <property type="entry name" value="UVRABC SYSTEM PROTEIN C"/>
    <property type="match status" value="1"/>
</dbReference>
<keyword evidence="2 6" id="KW-0227">DNA damage</keyword>
<dbReference type="InterPro" id="IPR035901">
    <property type="entry name" value="GIY-YIG_endonuc_sf"/>
</dbReference>
<dbReference type="Pfam" id="PF22920">
    <property type="entry name" value="UvrC_RNaseH"/>
    <property type="match status" value="1"/>
</dbReference>
<sequence>MTTPYIDEQVRQMPSGPGVYLMKDERGQIIYVGKAVNLKSRVRSYFRNLSKLDGKTAMLVADIRDLEYFVTGSEQEALILELNLIKRHRPRYNIMLKDDKSYPYLHITAGEWPRLEVTRRYIEGDGRYFGPFTDSRSVREVLELLRRIFPFRSCTKNLKTVKRPCLEYDMGRCPAPCSGRVAAEDYHRSIDQITLFLEGRQETVVRRLRQEITAAAAKMEFERAAQIRDRVRDIEQVIAAQRIAIKARVELDTIAYTQDGDESFVMVFFIRGGKLIGREHFLLKGTREQPPSTVLSSFIGQFYSNAAHLPPLILLETPPGDQTVLEEWLSHRRGSRVKLVVPQRGPRVELLNMVKDNARQGLEHHKLKRLLTGADDARAALDELADVLKLAAPPQRIEGYDISNIQGRLAVGSMVVFNDGKPDSRHYRRFRIKTVEGADDFSMIREVIGRRFNHAKDDSEGKWVLPDLILIDGGKGQLSAAVEALIDKDAGKTPVIGLAKEREEIFLPRQSHPILLDERSAARRLLQRIRDEAHRFALGYHTNLRQKAAVGSALDAIPGIGPAKRRALIKQFISASGVRAASTEELAAVKGITPQLARLIKESL</sequence>
<dbReference type="InterPro" id="IPR003583">
    <property type="entry name" value="Hlx-hairpin-Hlx_DNA-bd_motif"/>
</dbReference>
<dbReference type="PANTHER" id="PTHR30562">
    <property type="entry name" value="UVRC/OXIDOREDUCTASE"/>
    <property type="match status" value="1"/>
</dbReference>
<evidence type="ECO:0000256" key="4">
    <source>
        <dbReference type="ARBA" id="ARBA00022881"/>
    </source>
</evidence>
<dbReference type="SMART" id="SM00465">
    <property type="entry name" value="GIYc"/>
    <property type="match status" value="1"/>
</dbReference>
<dbReference type="CDD" id="cd10434">
    <property type="entry name" value="GIY-YIG_UvrC_Cho"/>
    <property type="match status" value="1"/>
</dbReference>
<dbReference type="InterPro" id="IPR001943">
    <property type="entry name" value="UVR_dom"/>
</dbReference>
<keyword evidence="11" id="KW-1185">Reference proteome</keyword>
<keyword evidence="3 6" id="KW-0228">DNA excision</keyword>
<comment type="function">
    <text evidence="6">The UvrABC repair system catalyzes the recognition and processing of DNA lesions. UvrC both incises the 5' and 3' sides of the lesion. The N-terminal half is responsible for the 3' incision and the C-terminal half is responsible for the 5' incision.</text>
</comment>
<keyword evidence="4 6" id="KW-0267">Excision nuclease</keyword>
<feature type="domain" description="UVR" evidence="7">
    <location>
        <begin position="202"/>
        <end position="237"/>
    </location>
</feature>
<dbReference type="Pfam" id="PF01541">
    <property type="entry name" value="GIY-YIG"/>
    <property type="match status" value="1"/>
</dbReference>
<dbReference type="EMBL" id="CP146612">
    <property type="protein sequence ID" value="WWX25491.1"/>
    <property type="molecule type" value="Genomic_DNA"/>
</dbReference>
<feature type="domain" description="GIY-YIG" evidence="8">
    <location>
        <begin position="15"/>
        <end position="94"/>
    </location>
</feature>
<evidence type="ECO:0000256" key="6">
    <source>
        <dbReference type="HAMAP-Rule" id="MF_00203"/>
    </source>
</evidence>
<evidence type="ECO:0000259" key="8">
    <source>
        <dbReference type="PROSITE" id="PS50164"/>
    </source>
</evidence>
<feature type="domain" description="UvrC family homology region profile" evidence="9">
    <location>
        <begin position="254"/>
        <end position="485"/>
    </location>
</feature>
<reference evidence="10 11" key="1">
    <citation type="submission" date="2024-03" db="EMBL/GenBank/DDBJ databases">
        <title>A Dehalogenimonas Isolated from Estuarine Sediments Dihaloeliminates Chlorinated Alkanes.</title>
        <authorList>
            <person name="Yang Y."/>
            <person name="Wang H."/>
        </authorList>
    </citation>
    <scope>NUCLEOTIDE SEQUENCE [LARGE SCALE GENOMIC DNA]</scope>
    <source>
        <strain evidence="10 11">W</strain>
    </source>
</reference>
<dbReference type="Proteomes" id="UP001375370">
    <property type="component" value="Chromosome"/>
</dbReference>
<evidence type="ECO:0000256" key="3">
    <source>
        <dbReference type="ARBA" id="ARBA00022769"/>
    </source>
</evidence>
<evidence type="ECO:0000313" key="10">
    <source>
        <dbReference type="EMBL" id="WWX25491.1"/>
    </source>
</evidence>
<dbReference type="InterPro" id="IPR047296">
    <property type="entry name" value="GIY-YIG_UvrC_Cho"/>
</dbReference>
<dbReference type="PROSITE" id="PS50151">
    <property type="entry name" value="UVR"/>
    <property type="match status" value="1"/>
</dbReference>
<dbReference type="PROSITE" id="PS50165">
    <property type="entry name" value="UVRC"/>
    <property type="match status" value="1"/>
</dbReference>
<protein>
    <recommendedName>
        <fullName evidence="6">UvrABC system protein C</fullName>
        <shortName evidence="6">Protein UvrC</shortName>
    </recommendedName>
    <alternativeName>
        <fullName evidence="6">Excinuclease ABC subunit C</fullName>
    </alternativeName>
</protein>
<comment type="similarity">
    <text evidence="6">Belongs to the UvrC family.</text>
</comment>
<dbReference type="HAMAP" id="MF_00203">
    <property type="entry name" value="UvrC"/>
    <property type="match status" value="1"/>
</dbReference>
<evidence type="ECO:0000259" key="7">
    <source>
        <dbReference type="PROSITE" id="PS50151"/>
    </source>
</evidence>
<dbReference type="SMART" id="SM00278">
    <property type="entry name" value="HhH1"/>
    <property type="match status" value="2"/>
</dbReference>
<dbReference type="PROSITE" id="PS50164">
    <property type="entry name" value="GIY_YIG"/>
    <property type="match status" value="1"/>
</dbReference>
<dbReference type="InterPro" id="IPR010994">
    <property type="entry name" value="RuvA_2-like"/>
</dbReference>
<evidence type="ECO:0000256" key="5">
    <source>
        <dbReference type="ARBA" id="ARBA00023204"/>
    </source>
</evidence>
<accession>A0ABZ2J3X5</accession>
<evidence type="ECO:0000256" key="1">
    <source>
        <dbReference type="ARBA" id="ARBA00022490"/>
    </source>
</evidence>
<dbReference type="Pfam" id="PF14520">
    <property type="entry name" value="HHH_5"/>
    <property type="match status" value="1"/>
</dbReference>